<dbReference type="AlphaFoldDB" id="A0AAD2K2R3"/>
<evidence type="ECO:0000313" key="2">
    <source>
        <dbReference type="Proteomes" id="UP001295794"/>
    </source>
</evidence>
<proteinExistence type="predicted"/>
<keyword evidence="2" id="KW-1185">Reference proteome</keyword>
<organism evidence="1 2">
    <name type="scientific">Mycena citricolor</name>
    <dbReference type="NCBI Taxonomy" id="2018698"/>
    <lineage>
        <taxon>Eukaryota</taxon>
        <taxon>Fungi</taxon>
        <taxon>Dikarya</taxon>
        <taxon>Basidiomycota</taxon>
        <taxon>Agaricomycotina</taxon>
        <taxon>Agaricomycetes</taxon>
        <taxon>Agaricomycetidae</taxon>
        <taxon>Agaricales</taxon>
        <taxon>Marasmiineae</taxon>
        <taxon>Mycenaceae</taxon>
        <taxon>Mycena</taxon>
    </lineage>
</organism>
<evidence type="ECO:0000313" key="1">
    <source>
        <dbReference type="EMBL" id="CAK5275772.1"/>
    </source>
</evidence>
<sequence length="113" mass="12331">MPGSTLALAVHVEHKCARRLRPVQAGTTTRKPPATSRRREFDVEVCSQVWMCERVASGCQGIACIGMDMGVGAQSEDESCGRTCARSVREADNASRSPGTFHSCRIFARRCQT</sequence>
<reference evidence="1" key="1">
    <citation type="submission" date="2023-11" db="EMBL/GenBank/DDBJ databases">
        <authorList>
            <person name="De Vega J J."/>
            <person name="De Vega J J."/>
        </authorList>
    </citation>
    <scope>NUCLEOTIDE SEQUENCE</scope>
</reference>
<comment type="caution">
    <text evidence="1">The sequence shown here is derived from an EMBL/GenBank/DDBJ whole genome shotgun (WGS) entry which is preliminary data.</text>
</comment>
<protein>
    <submittedName>
        <fullName evidence="1">Uncharacterized protein</fullName>
    </submittedName>
</protein>
<gene>
    <name evidence="1" type="ORF">MYCIT1_LOCUS23758</name>
</gene>
<accession>A0AAD2K2R3</accession>
<dbReference type="EMBL" id="CAVNYO010000405">
    <property type="protein sequence ID" value="CAK5275772.1"/>
    <property type="molecule type" value="Genomic_DNA"/>
</dbReference>
<dbReference type="Proteomes" id="UP001295794">
    <property type="component" value="Unassembled WGS sequence"/>
</dbReference>
<name>A0AAD2K2R3_9AGAR</name>